<feature type="domain" description="TauD/TfdA-like" evidence="2">
    <location>
        <begin position="18"/>
        <end position="79"/>
    </location>
</feature>
<gene>
    <name evidence="3" type="ORF">A6768_12480</name>
</gene>
<dbReference type="EMBL" id="CP023741">
    <property type="protein sequence ID" value="ATI80727.1"/>
    <property type="molecule type" value="Genomic_DNA"/>
</dbReference>
<dbReference type="Proteomes" id="UP000219422">
    <property type="component" value="Chromosome"/>
</dbReference>
<dbReference type="Gene3D" id="3.60.130.10">
    <property type="entry name" value="Clavaminate synthase-like"/>
    <property type="match status" value="1"/>
</dbReference>
<dbReference type="InterPro" id="IPR042098">
    <property type="entry name" value="TauD-like_sf"/>
</dbReference>
<sequence>MLGTFSAIVEQVDLATDQSKAILRALINRLRARTTQLQFINQYKVETGDIFLWDNLQVLHSATPIEYSDESAKRRLLYRISTQAPGAPAQAPCPAFRPGRVSSRYDRSGSSARPAHAVGKCGRALPSARWISAIGTGRAGPGPSALPEYLPAPACRASGQFPAPAAPPPGLPHHH</sequence>
<evidence type="ECO:0000313" key="3">
    <source>
        <dbReference type="EMBL" id="ATI80727.1"/>
    </source>
</evidence>
<organism evidence="3 4">
    <name type="scientific">Sphingobium yanoikuyae</name>
    <name type="common">Sphingomonas yanoikuyae</name>
    <dbReference type="NCBI Taxonomy" id="13690"/>
    <lineage>
        <taxon>Bacteria</taxon>
        <taxon>Pseudomonadati</taxon>
        <taxon>Pseudomonadota</taxon>
        <taxon>Alphaproteobacteria</taxon>
        <taxon>Sphingomonadales</taxon>
        <taxon>Sphingomonadaceae</taxon>
        <taxon>Sphingobium</taxon>
    </lineage>
</organism>
<dbReference type="KEGG" id="sya:A6768_12480"/>
<name>A0A291N044_SPHYA</name>
<dbReference type="AlphaFoldDB" id="A0A291N044"/>
<protein>
    <recommendedName>
        <fullName evidence="2">TauD/TfdA-like domain-containing protein</fullName>
    </recommendedName>
</protein>
<dbReference type="SUPFAM" id="SSF51197">
    <property type="entry name" value="Clavaminate synthase-like"/>
    <property type="match status" value="1"/>
</dbReference>
<keyword evidence="1" id="KW-0560">Oxidoreductase</keyword>
<evidence type="ECO:0000256" key="1">
    <source>
        <dbReference type="ARBA" id="ARBA00023002"/>
    </source>
</evidence>
<dbReference type="Pfam" id="PF02668">
    <property type="entry name" value="TauD"/>
    <property type="match status" value="1"/>
</dbReference>
<accession>A0A291N044</accession>
<reference evidence="3 4" key="1">
    <citation type="submission" date="2017-10" db="EMBL/GenBank/DDBJ databases">
        <title>Sphingobium yanoikuyae S72.</title>
        <authorList>
            <person name="Sanchez E."/>
            <person name="Bustos P."/>
            <person name="Mendoza P."/>
            <person name="Guo X."/>
            <person name="Mendoza A."/>
        </authorList>
    </citation>
    <scope>NUCLEOTIDE SEQUENCE [LARGE SCALE GENOMIC DNA]</scope>
    <source>
        <strain evidence="3 4">S72</strain>
    </source>
</reference>
<dbReference type="GO" id="GO:0016706">
    <property type="term" value="F:2-oxoglutarate-dependent dioxygenase activity"/>
    <property type="evidence" value="ECO:0007669"/>
    <property type="project" value="UniProtKB-ARBA"/>
</dbReference>
<dbReference type="InterPro" id="IPR003819">
    <property type="entry name" value="TauD/TfdA-like"/>
</dbReference>
<evidence type="ECO:0000259" key="2">
    <source>
        <dbReference type="Pfam" id="PF02668"/>
    </source>
</evidence>
<proteinExistence type="predicted"/>
<evidence type="ECO:0000313" key="4">
    <source>
        <dbReference type="Proteomes" id="UP000219422"/>
    </source>
</evidence>